<dbReference type="Proteomes" id="UP000477402">
    <property type="component" value="Unassembled WGS sequence"/>
</dbReference>
<evidence type="ECO:0000313" key="3">
    <source>
        <dbReference type="Proteomes" id="UP000477402"/>
    </source>
</evidence>
<dbReference type="EMBL" id="WWDJ01000077">
    <property type="protein sequence ID" value="NEX55945.1"/>
    <property type="molecule type" value="Genomic_DNA"/>
</dbReference>
<keyword evidence="1" id="KW-1133">Transmembrane helix</keyword>
<dbReference type="AlphaFoldDB" id="A0A6M0M9N3"/>
<name>A0A6M0M9N3_9LACT</name>
<evidence type="ECO:0000313" key="2">
    <source>
        <dbReference type="EMBL" id="NEX55945.1"/>
    </source>
</evidence>
<gene>
    <name evidence="2" type="ORF">GTP08_09660</name>
</gene>
<reference evidence="2 3" key="1">
    <citation type="submission" date="2019-12" db="EMBL/GenBank/DDBJ databases">
        <title>Draft Genome Sequences of L. lactis strains MS22333, MS22334, MS22336, and MS22337, Isolated from Spontaneous Fermented Camel Milk in Ethiopia.</title>
        <authorList>
            <person name="Bragason E."/>
            <person name="Hansen E.B."/>
            <person name="Guya M.E."/>
            <person name="Berhe T."/>
        </authorList>
    </citation>
    <scope>NUCLEOTIDE SEQUENCE [LARGE SCALE GENOMIC DNA]</scope>
    <source>
        <strain evidence="2 3">MS22336</strain>
    </source>
</reference>
<evidence type="ECO:0000256" key="1">
    <source>
        <dbReference type="SAM" id="Phobius"/>
    </source>
</evidence>
<feature type="transmembrane region" description="Helical" evidence="1">
    <location>
        <begin position="16"/>
        <end position="35"/>
    </location>
</feature>
<keyword evidence="1" id="KW-0472">Membrane</keyword>
<protein>
    <submittedName>
        <fullName evidence="2">Uncharacterized protein</fullName>
    </submittedName>
</protein>
<organism evidence="2 3">
    <name type="scientific">Lactococcus lactis</name>
    <dbReference type="NCBI Taxonomy" id="1358"/>
    <lineage>
        <taxon>Bacteria</taxon>
        <taxon>Bacillati</taxon>
        <taxon>Bacillota</taxon>
        <taxon>Bacilli</taxon>
        <taxon>Lactobacillales</taxon>
        <taxon>Streptococcaceae</taxon>
        <taxon>Lactococcus</taxon>
    </lineage>
</organism>
<sequence length="79" mass="9758">MYVSFYRPLLLFDFSLIFYNITIVFTLLHYSIYCFEYIEQFYNNYNPHSANNSLTPNQKEENYFKKMRYIFLAQCSLIF</sequence>
<accession>A0A6M0M9N3</accession>
<keyword evidence="1" id="KW-0812">Transmembrane</keyword>
<proteinExistence type="predicted"/>
<comment type="caution">
    <text evidence="2">The sequence shown here is derived from an EMBL/GenBank/DDBJ whole genome shotgun (WGS) entry which is preliminary data.</text>
</comment>